<dbReference type="OrthoDB" id="5124265at2"/>
<reference evidence="2 3" key="1">
    <citation type="submission" date="2018-03" db="EMBL/GenBank/DDBJ databases">
        <title>Streptomyces dioscori sp. nov., a novel endophytic actinobacterium isolated from bulbil of Dioscorea bulbifera L.</title>
        <authorList>
            <person name="Zhikuan W."/>
        </authorList>
    </citation>
    <scope>NUCLEOTIDE SEQUENCE [LARGE SCALE GENOMIC DNA]</scope>
    <source>
        <strain evidence="2 3">A217</strain>
    </source>
</reference>
<name>A0A2P8Q870_9ACTN</name>
<dbReference type="Proteomes" id="UP000240429">
    <property type="component" value="Unassembled WGS sequence"/>
</dbReference>
<dbReference type="AlphaFoldDB" id="A0A2P8Q870"/>
<accession>A0A2P8Q870</accession>
<evidence type="ECO:0000313" key="3">
    <source>
        <dbReference type="Proteomes" id="UP000240429"/>
    </source>
</evidence>
<organism evidence="2 3">
    <name type="scientific">Streptomyces dioscori</name>
    <dbReference type="NCBI Taxonomy" id="2109333"/>
    <lineage>
        <taxon>Bacteria</taxon>
        <taxon>Bacillati</taxon>
        <taxon>Actinomycetota</taxon>
        <taxon>Actinomycetes</taxon>
        <taxon>Kitasatosporales</taxon>
        <taxon>Streptomycetaceae</taxon>
        <taxon>Streptomyces</taxon>
        <taxon>Streptomyces aurantiacus group</taxon>
    </lineage>
</organism>
<gene>
    <name evidence="2" type="ORF">C6Y14_14625</name>
</gene>
<protein>
    <submittedName>
        <fullName evidence="2">Uncharacterized protein</fullName>
    </submittedName>
</protein>
<keyword evidence="3" id="KW-1185">Reference proteome</keyword>
<evidence type="ECO:0000256" key="1">
    <source>
        <dbReference type="SAM" id="MobiDB-lite"/>
    </source>
</evidence>
<comment type="caution">
    <text evidence="2">The sequence shown here is derived from an EMBL/GenBank/DDBJ whole genome shotgun (WGS) entry which is preliminary data.</text>
</comment>
<proteinExistence type="predicted"/>
<evidence type="ECO:0000313" key="2">
    <source>
        <dbReference type="EMBL" id="PSM42453.1"/>
    </source>
</evidence>
<dbReference type="EMBL" id="PYBJ01000008">
    <property type="protein sequence ID" value="PSM42453.1"/>
    <property type="molecule type" value="Genomic_DNA"/>
</dbReference>
<feature type="region of interest" description="Disordered" evidence="1">
    <location>
        <begin position="372"/>
        <end position="406"/>
    </location>
</feature>
<feature type="compositionally biased region" description="Acidic residues" evidence="1">
    <location>
        <begin position="377"/>
        <end position="389"/>
    </location>
</feature>
<sequence length="453" mass="46778">MPGAGGGTGVRVTRAADGTVQIAVPAAPGPAFVRAVLDVAGAVLTWPVLGTAALPAAEVHDPGRAQQWLWAVYGERTAAAVHALAAVPPGVSVDVAPPESPESETALAGYAARLALGHWAARWWPASYTDGIPALEPDLLGMELAALTHRCQQLFDDPEDQPDGDPAELLETHQAALDSLVRWWQAARESASGPVRQLDGVLRLIDDAADCAGVAGDAVRRLRSALETGAPYDPRGSHELRTPLGLGSLFARSGGYALAAGERLVPGGRVIARGSGTNDWRRYPPGFVDPSESAVSWTVSAVGAGRVIEVEAVADVAAPVGGVRLAAEVRVEGGPPTLVSLARRGDVWAGRADLDVPASLPPRTRVEVGVLLPGFDPDPDPELDPEADTEPGPGPGTDGADGRADRDAVRALARHRLAAAALPEPQGTYPQPFPAPFLAEIVAAATADAGEDF</sequence>